<keyword evidence="2" id="KW-0812">Transmembrane</keyword>
<evidence type="ECO:0000313" key="4">
    <source>
        <dbReference type="Proteomes" id="UP000059188"/>
    </source>
</evidence>
<gene>
    <name evidence="3" type="ORF">RSOLAG1IB_05783</name>
</gene>
<dbReference type="Proteomes" id="UP000059188">
    <property type="component" value="Unassembled WGS sequence"/>
</dbReference>
<dbReference type="STRING" id="1108050.A0A0B7F8S4"/>
<organism evidence="3 4">
    <name type="scientific">Thanatephorus cucumeris (strain AG1-IB / isolate 7/3/14)</name>
    <name type="common">Lettuce bottom rot fungus</name>
    <name type="synonym">Rhizoctonia solani</name>
    <dbReference type="NCBI Taxonomy" id="1108050"/>
    <lineage>
        <taxon>Eukaryota</taxon>
        <taxon>Fungi</taxon>
        <taxon>Dikarya</taxon>
        <taxon>Basidiomycota</taxon>
        <taxon>Agaricomycotina</taxon>
        <taxon>Agaricomycetes</taxon>
        <taxon>Cantharellales</taxon>
        <taxon>Ceratobasidiaceae</taxon>
        <taxon>Rhizoctonia</taxon>
        <taxon>Rhizoctonia solani AG-1</taxon>
    </lineage>
</organism>
<keyword evidence="2" id="KW-1133">Transmembrane helix</keyword>
<feature type="compositionally biased region" description="Polar residues" evidence="1">
    <location>
        <begin position="1"/>
        <end position="14"/>
    </location>
</feature>
<feature type="region of interest" description="Disordered" evidence="1">
    <location>
        <begin position="1"/>
        <end position="123"/>
    </location>
</feature>
<feature type="transmembrane region" description="Helical" evidence="2">
    <location>
        <begin position="362"/>
        <end position="385"/>
    </location>
</feature>
<dbReference type="AlphaFoldDB" id="A0A0B7F8S4"/>
<protein>
    <submittedName>
        <fullName evidence="3">Uncharacterized protein</fullName>
    </submittedName>
</protein>
<dbReference type="EMBL" id="LN679109">
    <property type="protein sequence ID" value="CEL52578.1"/>
    <property type="molecule type" value="Genomic_DNA"/>
</dbReference>
<dbReference type="OrthoDB" id="3365917at2759"/>
<feature type="compositionally biased region" description="Gly residues" evidence="1">
    <location>
        <begin position="42"/>
        <end position="123"/>
    </location>
</feature>
<sequence length="388" mass="38823">MRLSITNTRRYSNLDSEELDRRENTKLLQELTSDILPRDPRGGGGGGGGGGKGGGGGGKGGGGGGTKGGTKGGSGGSSGGGSSSGSTGGSGGGSSSNGGSRGGVSFGTGNGRGASSYGTGGGSPSAITSGVFAGRSVGGGTRHQVYGSRQYGSGYTYGGSGRSVAGRGFPFGYWPIYVPIGGGAAYYGYHEYGPAGNISRPGGGMQQALVRSASWPNSTDPTAPISNATAPYYIVGDADSVLAVMNELVKDCAVVRESGVAVNETNPSISFEQAVQFYRASSFALVLTSYNNTADSIPINGTATSNSTAVPDTPLPPGTDMNFLSCLNTTIGASIPIMDAENSVSNSGPSSGSVPIYNSAPAYMHTSTLNGLNVVGLLWILLWFFKLL</sequence>
<keyword evidence="4" id="KW-1185">Reference proteome</keyword>
<accession>A0A0B7F8S4</accession>
<reference evidence="3 4" key="1">
    <citation type="submission" date="2014-11" db="EMBL/GenBank/DDBJ databases">
        <authorList>
            <person name="Wibberg Daniel"/>
        </authorList>
    </citation>
    <scope>NUCLEOTIDE SEQUENCE [LARGE SCALE GENOMIC DNA]</scope>
    <source>
        <strain evidence="3">Rhizoctonia solani AG1-IB 7/3/14</strain>
    </source>
</reference>
<keyword evidence="2" id="KW-0472">Membrane</keyword>
<name>A0A0B7F8S4_THACB</name>
<evidence type="ECO:0000256" key="1">
    <source>
        <dbReference type="SAM" id="MobiDB-lite"/>
    </source>
</evidence>
<evidence type="ECO:0000313" key="3">
    <source>
        <dbReference type="EMBL" id="CEL52578.1"/>
    </source>
</evidence>
<evidence type="ECO:0000256" key="2">
    <source>
        <dbReference type="SAM" id="Phobius"/>
    </source>
</evidence>
<proteinExistence type="predicted"/>